<sequence length="86" mass="9604">MSKFGSLKEQMEKLKQQGKSGSSEKRSGLKTFVPVYTSVAPKKKDEDEPELDEPGFDMMMPDDEYADLDGGSEDMGEEEEGSEPDY</sequence>
<keyword evidence="3" id="KW-1185">Reference proteome</keyword>
<dbReference type="RefSeq" id="WP_027312353.1">
    <property type="nucleotide sequence ID" value="NZ_JAUESS010000001.1"/>
</dbReference>
<protein>
    <submittedName>
        <fullName evidence="2">Uncharacterized protein</fullName>
    </submittedName>
</protein>
<evidence type="ECO:0000256" key="1">
    <source>
        <dbReference type="SAM" id="MobiDB-lite"/>
    </source>
</evidence>
<gene>
    <name evidence="2" type="ORF">ACFFLH_10320</name>
</gene>
<dbReference type="Proteomes" id="UP001589628">
    <property type="component" value="Unassembled WGS sequence"/>
</dbReference>
<reference evidence="2 3" key="1">
    <citation type="submission" date="2024-09" db="EMBL/GenBank/DDBJ databases">
        <authorList>
            <person name="Sun Q."/>
            <person name="Mori K."/>
        </authorList>
    </citation>
    <scope>NUCLEOTIDE SEQUENCE [LARGE SCALE GENOMIC DNA]</scope>
    <source>
        <strain evidence="2 3">ATCC 51285</strain>
    </source>
</reference>
<evidence type="ECO:0000313" key="2">
    <source>
        <dbReference type="EMBL" id="MFB9886808.1"/>
    </source>
</evidence>
<accession>A0ABV5ZBZ4</accession>
<dbReference type="EMBL" id="JBHLZN010000003">
    <property type="protein sequence ID" value="MFB9886808.1"/>
    <property type="molecule type" value="Genomic_DNA"/>
</dbReference>
<feature type="compositionally biased region" description="Acidic residues" evidence="1">
    <location>
        <begin position="47"/>
        <end position="86"/>
    </location>
</feature>
<proteinExistence type="predicted"/>
<organism evidence="2 3">
    <name type="scientific">Balneatrix alpica</name>
    <dbReference type="NCBI Taxonomy" id="75684"/>
    <lineage>
        <taxon>Bacteria</taxon>
        <taxon>Pseudomonadati</taxon>
        <taxon>Pseudomonadota</taxon>
        <taxon>Gammaproteobacteria</taxon>
        <taxon>Oceanospirillales</taxon>
        <taxon>Balneatrichaceae</taxon>
        <taxon>Balneatrix</taxon>
    </lineage>
</organism>
<evidence type="ECO:0000313" key="3">
    <source>
        <dbReference type="Proteomes" id="UP001589628"/>
    </source>
</evidence>
<comment type="caution">
    <text evidence="2">The sequence shown here is derived from an EMBL/GenBank/DDBJ whole genome shotgun (WGS) entry which is preliminary data.</text>
</comment>
<feature type="region of interest" description="Disordered" evidence="1">
    <location>
        <begin position="1"/>
        <end position="86"/>
    </location>
</feature>
<name>A0ABV5ZBZ4_9GAMM</name>